<accession>X1CQS7</accession>
<organism evidence="2">
    <name type="scientific">marine sediment metagenome</name>
    <dbReference type="NCBI Taxonomy" id="412755"/>
    <lineage>
        <taxon>unclassified sequences</taxon>
        <taxon>metagenomes</taxon>
        <taxon>ecological metagenomes</taxon>
    </lineage>
</organism>
<dbReference type="EMBL" id="BART01035081">
    <property type="protein sequence ID" value="GAH10771.1"/>
    <property type="molecule type" value="Genomic_DNA"/>
</dbReference>
<dbReference type="AlphaFoldDB" id="X1CQS7"/>
<feature type="non-terminal residue" evidence="2">
    <location>
        <position position="119"/>
    </location>
</feature>
<gene>
    <name evidence="2" type="ORF">S01H4_59730</name>
</gene>
<evidence type="ECO:0000256" key="1">
    <source>
        <dbReference type="SAM" id="Phobius"/>
    </source>
</evidence>
<keyword evidence="1" id="KW-0472">Membrane</keyword>
<proteinExistence type="predicted"/>
<evidence type="ECO:0000313" key="2">
    <source>
        <dbReference type="EMBL" id="GAH10771.1"/>
    </source>
</evidence>
<keyword evidence="1" id="KW-1133">Transmembrane helix</keyword>
<sequence length="119" mass="12949">MIHSISVNNDGVEIRSTGVMGVGLFFLVGFGAFVEVDERKLRSSKFHRNTRLRIAAAGTFVNAITAGIAFLLVINYALLVSPFYTQVIQVDSVLPAQDGGFNYGNLEPWDAIVAIKNSE</sequence>
<name>X1CQS7_9ZZZZ</name>
<protein>
    <submittedName>
        <fullName evidence="2">Uncharacterized protein</fullName>
    </submittedName>
</protein>
<comment type="caution">
    <text evidence="2">The sequence shown here is derived from an EMBL/GenBank/DDBJ whole genome shotgun (WGS) entry which is preliminary data.</text>
</comment>
<keyword evidence="1" id="KW-0812">Transmembrane</keyword>
<reference evidence="2" key="1">
    <citation type="journal article" date="2014" name="Front. Microbiol.">
        <title>High frequency of phylogenetically diverse reductive dehalogenase-homologous genes in deep subseafloor sedimentary metagenomes.</title>
        <authorList>
            <person name="Kawai M."/>
            <person name="Futagami T."/>
            <person name="Toyoda A."/>
            <person name="Takaki Y."/>
            <person name="Nishi S."/>
            <person name="Hori S."/>
            <person name="Arai W."/>
            <person name="Tsubouchi T."/>
            <person name="Morono Y."/>
            <person name="Uchiyama I."/>
            <person name="Ito T."/>
            <person name="Fujiyama A."/>
            <person name="Inagaki F."/>
            <person name="Takami H."/>
        </authorList>
    </citation>
    <scope>NUCLEOTIDE SEQUENCE</scope>
    <source>
        <strain evidence="2">Expedition CK06-06</strain>
    </source>
</reference>
<feature type="transmembrane region" description="Helical" evidence="1">
    <location>
        <begin position="54"/>
        <end position="78"/>
    </location>
</feature>
<feature type="transmembrane region" description="Helical" evidence="1">
    <location>
        <begin position="14"/>
        <end position="34"/>
    </location>
</feature>